<feature type="region of interest" description="Disordered" evidence="1">
    <location>
        <begin position="1"/>
        <end position="30"/>
    </location>
</feature>
<gene>
    <name evidence="3" type="ORF">MTR67_019337</name>
</gene>
<dbReference type="InterPro" id="IPR043128">
    <property type="entry name" value="Rev_trsase/Diguanyl_cyclase"/>
</dbReference>
<dbReference type="CDD" id="cd01647">
    <property type="entry name" value="RT_LTR"/>
    <property type="match status" value="1"/>
</dbReference>
<protein>
    <recommendedName>
        <fullName evidence="2">Reverse transcriptase domain-containing protein</fullName>
    </recommendedName>
</protein>
<dbReference type="InterPro" id="IPR000477">
    <property type="entry name" value="RT_dom"/>
</dbReference>
<dbReference type="Gene3D" id="3.10.10.10">
    <property type="entry name" value="HIV Type 1 Reverse Transcriptase, subunit A, domain 1"/>
    <property type="match status" value="1"/>
</dbReference>
<proteinExistence type="predicted"/>
<name>A0AAF0QNJ9_SOLVR</name>
<evidence type="ECO:0000313" key="4">
    <source>
        <dbReference type="Proteomes" id="UP001234989"/>
    </source>
</evidence>
<sequence>MAGHISDEDSENITREDPSMQGPRGSRSVVESGHPIIRNIMTVDDNLLALWHDSGMKGYWFKFMVIQLIMPLRRAVRGRPARRNIEEQGVPNAPDVQPQGEVTNAEFREAIQMLSQAVTIQGGYCLDSTDATTACEGSHGLMSDPSGIQLPTTGRSTNRGSYHAWGAPFLFVRKKDGSLRVCIDNRQLNKVSIKNKYPLPRIDDLFNQLHGASCFSKIDLRSSYHQLKVRECDIPKIAFRTRYGHYEFLVMSFGLTNASAEFMDLKNRVFKPYLDIFVIVFIDDIVISLRNEKDHDSHLRIVL</sequence>
<dbReference type="AlphaFoldDB" id="A0AAF0QNJ9"/>
<dbReference type="Pfam" id="PF00078">
    <property type="entry name" value="RVT_1"/>
    <property type="match status" value="1"/>
</dbReference>
<dbReference type="Proteomes" id="UP001234989">
    <property type="component" value="Chromosome 4"/>
</dbReference>
<dbReference type="PANTHER" id="PTHR24559">
    <property type="entry name" value="TRANSPOSON TY3-I GAG-POL POLYPROTEIN"/>
    <property type="match status" value="1"/>
</dbReference>
<reference evidence="3" key="1">
    <citation type="submission" date="2023-08" db="EMBL/GenBank/DDBJ databases">
        <title>A de novo genome assembly of Solanum verrucosum Schlechtendal, a Mexican diploid species geographically isolated from the other diploid A-genome species in potato relatives.</title>
        <authorList>
            <person name="Hosaka K."/>
        </authorList>
    </citation>
    <scope>NUCLEOTIDE SEQUENCE</scope>
    <source>
        <tissue evidence="3">Young leaves</tissue>
    </source>
</reference>
<evidence type="ECO:0000313" key="3">
    <source>
        <dbReference type="EMBL" id="WMV25952.1"/>
    </source>
</evidence>
<dbReference type="InterPro" id="IPR043502">
    <property type="entry name" value="DNA/RNA_pol_sf"/>
</dbReference>
<evidence type="ECO:0000259" key="2">
    <source>
        <dbReference type="Pfam" id="PF00078"/>
    </source>
</evidence>
<dbReference type="SUPFAM" id="SSF56672">
    <property type="entry name" value="DNA/RNA polymerases"/>
    <property type="match status" value="1"/>
</dbReference>
<dbReference type="EMBL" id="CP133615">
    <property type="protein sequence ID" value="WMV25952.1"/>
    <property type="molecule type" value="Genomic_DNA"/>
</dbReference>
<dbReference type="PANTHER" id="PTHR24559:SF444">
    <property type="entry name" value="REVERSE TRANSCRIPTASE DOMAIN-CONTAINING PROTEIN"/>
    <property type="match status" value="1"/>
</dbReference>
<dbReference type="Gene3D" id="3.30.70.270">
    <property type="match status" value="1"/>
</dbReference>
<accession>A0AAF0QNJ9</accession>
<organism evidence="3 4">
    <name type="scientific">Solanum verrucosum</name>
    <dbReference type="NCBI Taxonomy" id="315347"/>
    <lineage>
        <taxon>Eukaryota</taxon>
        <taxon>Viridiplantae</taxon>
        <taxon>Streptophyta</taxon>
        <taxon>Embryophyta</taxon>
        <taxon>Tracheophyta</taxon>
        <taxon>Spermatophyta</taxon>
        <taxon>Magnoliopsida</taxon>
        <taxon>eudicotyledons</taxon>
        <taxon>Gunneridae</taxon>
        <taxon>Pentapetalae</taxon>
        <taxon>asterids</taxon>
        <taxon>lamiids</taxon>
        <taxon>Solanales</taxon>
        <taxon>Solanaceae</taxon>
        <taxon>Solanoideae</taxon>
        <taxon>Solaneae</taxon>
        <taxon>Solanum</taxon>
    </lineage>
</organism>
<dbReference type="InterPro" id="IPR053134">
    <property type="entry name" value="RNA-dir_DNA_polymerase"/>
</dbReference>
<evidence type="ECO:0000256" key="1">
    <source>
        <dbReference type="SAM" id="MobiDB-lite"/>
    </source>
</evidence>
<keyword evidence="4" id="KW-1185">Reference proteome</keyword>
<feature type="domain" description="Reverse transcriptase" evidence="2">
    <location>
        <begin position="172"/>
        <end position="302"/>
    </location>
</feature>